<dbReference type="InterPro" id="IPR036249">
    <property type="entry name" value="Thioredoxin-like_sf"/>
</dbReference>
<dbReference type="PANTHER" id="PTHR42852:SF6">
    <property type="entry name" value="THIOL:DISULFIDE INTERCHANGE PROTEIN DSBE"/>
    <property type="match status" value="1"/>
</dbReference>
<feature type="domain" description="Thioredoxin" evidence="7">
    <location>
        <begin position="49"/>
        <end position="203"/>
    </location>
</feature>
<dbReference type="InterPro" id="IPR013766">
    <property type="entry name" value="Thioredoxin_domain"/>
</dbReference>
<evidence type="ECO:0000256" key="5">
    <source>
        <dbReference type="ARBA" id="ARBA00023284"/>
    </source>
</evidence>
<gene>
    <name evidence="8" type="ORF">H4W27_000064</name>
</gene>
<organism evidence="8 9">
    <name type="scientific">Nesterenkonia lutea</name>
    <dbReference type="NCBI Taxonomy" id="272919"/>
    <lineage>
        <taxon>Bacteria</taxon>
        <taxon>Bacillati</taxon>
        <taxon>Actinomycetota</taxon>
        <taxon>Actinomycetes</taxon>
        <taxon>Micrococcales</taxon>
        <taxon>Micrococcaceae</taxon>
        <taxon>Nesterenkonia</taxon>
    </lineage>
</organism>
<proteinExistence type="predicted"/>
<dbReference type="InterPro" id="IPR050553">
    <property type="entry name" value="Thioredoxin_ResA/DsbE_sf"/>
</dbReference>
<evidence type="ECO:0000256" key="3">
    <source>
        <dbReference type="ARBA" id="ARBA00022968"/>
    </source>
</evidence>
<keyword evidence="2" id="KW-0201">Cytochrome c-type biogenesis</keyword>
<comment type="subcellular location">
    <subcellularLocation>
        <location evidence="1">Cell envelope</location>
    </subcellularLocation>
</comment>
<accession>A0ABR9JAJ6</accession>
<feature type="region of interest" description="Disordered" evidence="6">
    <location>
        <begin position="202"/>
        <end position="244"/>
    </location>
</feature>
<sequence>MTVSIDRPAQTPRLRVLAAVALASLLTLTGCSSGNDELAQRAQNDGSNYVAGDGSVQEIAPAERGEPVQFESTLFDGSSVSPQRWEGEVTVINFWYAACAPCRVEAPDLADLHEEFSPEGVQFYGVNTRDTQPTAEAFERNFGIEYPSMEDRDGEVMLAMTDYVPPSAVPTTLVLDKHGRVSARILGVAEPGTLSALIRTAQEEDPSSNQSQDDDAAASAAAPDALSAAPTATSTVTRTGRAAH</sequence>
<reference evidence="8 9" key="1">
    <citation type="submission" date="2020-10" db="EMBL/GenBank/DDBJ databases">
        <title>Sequencing the genomes of 1000 actinobacteria strains.</title>
        <authorList>
            <person name="Klenk H.-P."/>
        </authorList>
    </citation>
    <scope>NUCLEOTIDE SEQUENCE [LARGE SCALE GENOMIC DNA]</scope>
    <source>
        <strain evidence="8 9">DSM 15666</strain>
    </source>
</reference>
<comment type="caution">
    <text evidence="8">The sequence shown here is derived from an EMBL/GenBank/DDBJ whole genome shotgun (WGS) entry which is preliminary data.</text>
</comment>
<keyword evidence="9" id="KW-1185">Reference proteome</keyword>
<name>A0ABR9JAJ6_9MICC</name>
<dbReference type="Proteomes" id="UP000643525">
    <property type="component" value="Unassembled WGS sequence"/>
</dbReference>
<keyword evidence="5" id="KW-0676">Redox-active center</keyword>
<dbReference type="Gene3D" id="3.40.30.10">
    <property type="entry name" value="Glutaredoxin"/>
    <property type="match status" value="1"/>
</dbReference>
<dbReference type="SUPFAM" id="SSF52833">
    <property type="entry name" value="Thioredoxin-like"/>
    <property type="match status" value="1"/>
</dbReference>
<evidence type="ECO:0000256" key="2">
    <source>
        <dbReference type="ARBA" id="ARBA00022748"/>
    </source>
</evidence>
<dbReference type="PANTHER" id="PTHR42852">
    <property type="entry name" value="THIOL:DISULFIDE INTERCHANGE PROTEIN DSBE"/>
    <property type="match status" value="1"/>
</dbReference>
<evidence type="ECO:0000256" key="4">
    <source>
        <dbReference type="ARBA" id="ARBA00023157"/>
    </source>
</evidence>
<dbReference type="CDD" id="cd02966">
    <property type="entry name" value="TlpA_like_family"/>
    <property type="match status" value="1"/>
</dbReference>
<evidence type="ECO:0000256" key="6">
    <source>
        <dbReference type="SAM" id="MobiDB-lite"/>
    </source>
</evidence>
<feature type="compositionally biased region" description="Low complexity" evidence="6">
    <location>
        <begin position="207"/>
        <end position="235"/>
    </location>
</feature>
<dbReference type="InterPro" id="IPR013740">
    <property type="entry name" value="Redoxin"/>
</dbReference>
<evidence type="ECO:0000256" key="1">
    <source>
        <dbReference type="ARBA" id="ARBA00004196"/>
    </source>
</evidence>
<protein>
    <submittedName>
        <fullName evidence="8">Peroxiredoxin</fullName>
    </submittedName>
</protein>
<evidence type="ECO:0000313" key="9">
    <source>
        <dbReference type="Proteomes" id="UP000643525"/>
    </source>
</evidence>
<keyword evidence="3" id="KW-0812">Transmembrane</keyword>
<evidence type="ECO:0000313" key="8">
    <source>
        <dbReference type="EMBL" id="MBE1522946.1"/>
    </source>
</evidence>
<dbReference type="EMBL" id="JADBED010000001">
    <property type="protein sequence ID" value="MBE1522946.1"/>
    <property type="molecule type" value="Genomic_DNA"/>
</dbReference>
<dbReference type="Pfam" id="PF08534">
    <property type="entry name" value="Redoxin"/>
    <property type="match status" value="1"/>
</dbReference>
<dbReference type="PROSITE" id="PS51352">
    <property type="entry name" value="THIOREDOXIN_2"/>
    <property type="match status" value="1"/>
</dbReference>
<keyword evidence="3" id="KW-0735">Signal-anchor</keyword>
<evidence type="ECO:0000259" key="7">
    <source>
        <dbReference type="PROSITE" id="PS51352"/>
    </source>
</evidence>
<dbReference type="PROSITE" id="PS51257">
    <property type="entry name" value="PROKAR_LIPOPROTEIN"/>
    <property type="match status" value="1"/>
</dbReference>
<keyword evidence="4" id="KW-1015">Disulfide bond</keyword>